<evidence type="ECO:0000313" key="2">
    <source>
        <dbReference type="EMBL" id="KFD60316.1"/>
    </source>
</evidence>
<sequence length="563" mass="62809">MDFDCLANALFAIRTTPSRVTGRSPAESLMGRKLLSPLDMMLPHAVGDAVLARNFSALGPKWLGATVAGRQGKYVYVLRRGNDQLIRRYVDNVIKGHRTDLETDDLWLPSPQPPASPTPSSSSGDAPSQISSERPPVAPSRPQRQRRRPHYLSDYACHVNMEWSVQLPLSCSWLLPSPALAARFGDVLDIPFIKTSAEKVTADEVKIRGMELYAEPEDVTELLQFSWCPRSSRGWRVAHGWRLPRAKSVHNARPLPLAAHCGFLPSPWGTGIPSDSCAPTGHSQNSSYYSVWPFKYLTMPFSLRNAAQTFQRFVDETIASYMSTDVVDVLLASDSEEEHITLLQKFFQRFKAYGVCINPSKRMNGGSGSPDKVSAIRSFPTPTRAKQLRQFLGMISFYRLFLLNIAASVTLLEALVSPHCQQITLSKVSSRLSKPQGWLVKGHVTSAPKLFCSFSVNGGRFPRSHRRNLAARSKGQSKTVSFLLKATPPSPKKRELLDAQSAVRHFCSAIQGQRLIIYIDDKSLVHVFRNASQTLNDREILHLEFITCFTQSVMRTKMAKDVP</sequence>
<dbReference type="InterPro" id="IPR050951">
    <property type="entry name" value="Retrovirus_Pol_polyprotein"/>
</dbReference>
<dbReference type="Gene3D" id="3.30.70.270">
    <property type="match status" value="2"/>
</dbReference>
<proteinExistence type="predicted"/>
<gene>
    <name evidence="2" type="ORF">M514_27493</name>
</gene>
<dbReference type="Proteomes" id="UP000030758">
    <property type="component" value="Unassembled WGS sequence"/>
</dbReference>
<dbReference type="EMBL" id="KL367676">
    <property type="protein sequence ID" value="KFD60316.1"/>
    <property type="molecule type" value="Genomic_DNA"/>
</dbReference>
<name>A0A085MSX0_9BILA</name>
<dbReference type="InterPro" id="IPR043502">
    <property type="entry name" value="DNA/RNA_pol_sf"/>
</dbReference>
<reference evidence="2" key="1">
    <citation type="journal article" date="2014" name="Nat. Genet.">
        <title>Genome and transcriptome of the porcine whipworm Trichuris suis.</title>
        <authorList>
            <person name="Jex A.R."/>
            <person name="Nejsum P."/>
            <person name="Schwarz E.M."/>
            <person name="Hu L."/>
            <person name="Young N.D."/>
            <person name="Hall R.S."/>
            <person name="Korhonen P.K."/>
            <person name="Liao S."/>
            <person name="Thamsborg S."/>
            <person name="Xia J."/>
            <person name="Xu P."/>
            <person name="Wang S."/>
            <person name="Scheerlinck J.P."/>
            <person name="Hofmann A."/>
            <person name="Sternberg P.W."/>
            <person name="Wang J."/>
            <person name="Gasser R.B."/>
        </authorList>
    </citation>
    <scope>NUCLEOTIDE SEQUENCE [LARGE SCALE GENOMIC DNA]</scope>
    <source>
        <strain evidence="2">DCEP-RM93F</strain>
    </source>
</reference>
<evidence type="ECO:0000256" key="1">
    <source>
        <dbReference type="SAM" id="MobiDB-lite"/>
    </source>
</evidence>
<feature type="compositionally biased region" description="Low complexity" evidence="1">
    <location>
        <begin position="118"/>
        <end position="135"/>
    </location>
</feature>
<dbReference type="PANTHER" id="PTHR37984:SF5">
    <property type="entry name" value="PROTEIN NYNRIN-LIKE"/>
    <property type="match status" value="1"/>
</dbReference>
<accession>A0A085MSX0</accession>
<dbReference type="SUPFAM" id="SSF56672">
    <property type="entry name" value="DNA/RNA polymerases"/>
    <property type="match status" value="1"/>
</dbReference>
<feature type="region of interest" description="Disordered" evidence="1">
    <location>
        <begin position="103"/>
        <end position="149"/>
    </location>
</feature>
<protein>
    <recommendedName>
        <fullName evidence="3">Reverse transcriptase domain-containing protein</fullName>
    </recommendedName>
</protein>
<dbReference type="InterPro" id="IPR043128">
    <property type="entry name" value="Rev_trsase/Diguanyl_cyclase"/>
</dbReference>
<dbReference type="PANTHER" id="PTHR37984">
    <property type="entry name" value="PROTEIN CBG26694"/>
    <property type="match status" value="1"/>
</dbReference>
<organism evidence="2">
    <name type="scientific">Trichuris suis</name>
    <name type="common">pig whipworm</name>
    <dbReference type="NCBI Taxonomy" id="68888"/>
    <lineage>
        <taxon>Eukaryota</taxon>
        <taxon>Metazoa</taxon>
        <taxon>Ecdysozoa</taxon>
        <taxon>Nematoda</taxon>
        <taxon>Enoplea</taxon>
        <taxon>Dorylaimia</taxon>
        <taxon>Trichinellida</taxon>
        <taxon>Trichuridae</taxon>
        <taxon>Trichuris</taxon>
    </lineage>
</organism>
<evidence type="ECO:0008006" key="3">
    <source>
        <dbReference type="Google" id="ProtNLM"/>
    </source>
</evidence>
<dbReference type="AlphaFoldDB" id="A0A085MSX0"/>